<dbReference type="InterPro" id="IPR013083">
    <property type="entry name" value="Znf_RING/FYVE/PHD"/>
</dbReference>
<evidence type="ECO:0000256" key="11">
    <source>
        <dbReference type="RuleBase" id="RU369078"/>
    </source>
</evidence>
<evidence type="ECO:0000256" key="6">
    <source>
        <dbReference type="ARBA" id="ARBA00022771"/>
    </source>
</evidence>
<feature type="domain" description="RING-type" evidence="13">
    <location>
        <begin position="53"/>
        <end position="101"/>
    </location>
</feature>
<protein>
    <recommendedName>
        <fullName evidence="3 11">Zinc finger protein-like 1 homolog</fullName>
    </recommendedName>
</protein>
<comment type="caution">
    <text evidence="14">The sequence shown here is derived from an EMBL/GenBank/DDBJ whole genome shotgun (WGS) entry which is preliminary data.</text>
</comment>
<dbReference type="Pfam" id="PF25998">
    <property type="entry name" value="U-box_ZFPL1"/>
    <property type="match status" value="1"/>
</dbReference>
<gene>
    <name evidence="14" type="ORF">CBOVIS_LOCUS1337</name>
</gene>
<dbReference type="InterPro" id="IPR058730">
    <property type="entry name" value="U-box_ZFPL1-like"/>
</dbReference>
<comment type="similarity">
    <text evidence="2 11">Belongs to the ZFPL1 family.</text>
</comment>
<accession>A0A8S1EBL3</accession>
<keyword evidence="7 11" id="KW-0862">Zinc</keyword>
<feature type="transmembrane region" description="Helical" evidence="11">
    <location>
        <begin position="254"/>
        <end position="272"/>
    </location>
</feature>
<dbReference type="OrthoDB" id="1916590at2759"/>
<sequence length="305" mass="34608">MGLCKCPKRKVTNLFCYEHRVNVCEFCLVDNHPNCVVQSYLNWLTDSDYDPNCQLCQQPLQEGETIRLNCLHLLHWRCFDDWAAGFPATTAPAGYRCPCCNKEVFPPINEISPLIEKLREQLKQSNWARAALGLPVLPELARPVTVPKQVYNPPTLPNNVSQNPSFNRSSTPATHLEMEDLSGYSASNADVTFARKKNAAYNQESDTQPLIENDRDDESNKYKRRPVGEWAKGLWKAKYGSNVPQDRLSGRKKILFIIFLAFIVLLTLFIVLKRAGISGENDPMFDPMANPNIRVALEDSRLAHI</sequence>
<evidence type="ECO:0000256" key="8">
    <source>
        <dbReference type="ARBA" id="ARBA00022989"/>
    </source>
</evidence>
<evidence type="ECO:0000256" key="2">
    <source>
        <dbReference type="ARBA" id="ARBA00005561"/>
    </source>
</evidence>
<feature type="region of interest" description="Disordered" evidence="12">
    <location>
        <begin position="199"/>
        <end position="219"/>
    </location>
</feature>
<comment type="subcellular location">
    <subcellularLocation>
        <location evidence="1 11">Membrane</location>
        <topology evidence="1 11">Single-pass membrane protein</topology>
    </subcellularLocation>
</comment>
<keyword evidence="4 11" id="KW-0812">Transmembrane</keyword>
<dbReference type="Proteomes" id="UP000494206">
    <property type="component" value="Unassembled WGS sequence"/>
</dbReference>
<keyword evidence="8 11" id="KW-1133">Transmembrane helix</keyword>
<keyword evidence="9 11" id="KW-0472">Membrane</keyword>
<evidence type="ECO:0000313" key="15">
    <source>
        <dbReference type="Proteomes" id="UP000494206"/>
    </source>
</evidence>
<keyword evidence="5 11" id="KW-0479">Metal-binding</keyword>
<keyword evidence="6 10" id="KW-0863">Zinc-finger</keyword>
<name>A0A8S1EBL3_9PELO</name>
<evidence type="ECO:0000256" key="7">
    <source>
        <dbReference type="ARBA" id="ARBA00022833"/>
    </source>
</evidence>
<dbReference type="Gene3D" id="3.30.40.10">
    <property type="entry name" value="Zinc/RING finger domain, C3HC4 (zinc finger)"/>
    <property type="match status" value="1"/>
</dbReference>
<feature type="compositionally biased region" description="Polar residues" evidence="12">
    <location>
        <begin position="200"/>
        <end position="210"/>
    </location>
</feature>
<dbReference type="PANTHER" id="PTHR12981:SF0">
    <property type="entry name" value="ZINC FINGER PROTEIN-LIKE 1"/>
    <property type="match status" value="1"/>
</dbReference>
<dbReference type="GO" id="GO:0008270">
    <property type="term" value="F:zinc ion binding"/>
    <property type="evidence" value="ECO:0007669"/>
    <property type="project" value="UniProtKB-UniRule"/>
</dbReference>
<evidence type="ECO:0000256" key="10">
    <source>
        <dbReference type="PROSITE-ProRule" id="PRU00175"/>
    </source>
</evidence>
<organism evidence="14 15">
    <name type="scientific">Caenorhabditis bovis</name>
    <dbReference type="NCBI Taxonomy" id="2654633"/>
    <lineage>
        <taxon>Eukaryota</taxon>
        <taxon>Metazoa</taxon>
        <taxon>Ecdysozoa</taxon>
        <taxon>Nematoda</taxon>
        <taxon>Chromadorea</taxon>
        <taxon>Rhabditida</taxon>
        <taxon>Rhabditina</taxon>
        <taxon>Rhabditomorpha</taxon>
        <taxon>Rhabditoidea</taxon>
        <taxon>Rhabditidae</taxon>
        <taxon>Peloderinae</taxon>
        <taxon>Caenorhabditis</taxon>
    </lineage>
</organism>
<evidence type="ECO:0000256" key="1">
    <source>
        <dbReference type="ARBA" id="ARBA00004167"/>
    </source>
</evidence>
<evidence type="ECO:0000256" key="5">
    <source>
        <dbReference type="ARBA" id="ARBA00022723"/>
    </source>
</evidence>
<evidence type="ECO:0000259" key="13">
    <source>
        <dbReference type="PROSITE" id="PS50089"/>
    </source>
</evidence>
<keyword evidence="15" id="KW-1185">Reference proteome</keyword>
<dbReference type="GO" id="GO:0016020">
    <property type="term" value="C:membrane"/>
    <property type="evidence" value="ECO:0007669"/>
    <property type="project" value="UniProtKB-SubCell"/>
</dbReference>
<dbReference type="SUPFAM" id="SSF57850">
    <property type="entry name" value="RING/U-box"/>
    <property type="match status" value="1"/>
</dbReference>
<evidence type="ECO:0000313" key="14">
    <source>
        <dbReference type="EMBL" id="CAB3398006.1"/>
    </source>
</evidence>
<reference evidence="14 15" key="1">
    <citation type="submission" date="2020-04" db="EMBL/GenBank/DDBJ databases">
        <authorList>
            <person name="Laetsch R D."/>
            <person name="Stevens L."/>
            <person name="Kumar S."/>
            <person name="Blaxter L. M."/>
        </authorList>
    </citation>
    <scope>NUCLEOTIDE SEQUENCE [LARGE SCALE GENOMIC DNA]</scope>
</reference>
<dbReference type="SMART" id="SM00184">
    <property type="entry name" value="RING"/>
    <property type="match status" value="1"/>
</dbReference>
<evidence type="ECO:0000256" key="12">
    <source>
        <dbReference type="SAM" id="MobiDB-lite"/>
    </source>
</evidence>
<dbReference type="InterPro" id="IPR039043">
    <property type="entry name" value="ZFPL1"/>
</dbReference>
<proteinExistence type="inferred from homology"/>
<dbReference type="EMBL" id="CADEPM010000001">
    <property type="protein sequence ID" value="CAB3398006.1"/>
    <property type="molecule type" value="Genomic_DNA"/>
</dbReference>
<evidence type="ECO:0000256" key="9">
    <source>
        <dbReference type="ARBA" id="ARBA00023136"/>
    </source>
</evidence>
<dbReference type="Pfam" id="PF25993">
    <property type="entry name" value="zf-B_box_ZFPL1"/>
    <property type="match status" value="1"/>
</dbReference>
<dbReference type="AlphaFoldDB" id="A0A8S1EBL3"/>
<dbReference type="GO" id="GO:0005794">
    <property type="term" value="C:Golgi apparatus"/>
    <property type="evidence" value="ECO:0007669"/>
    <property type="project" value="TreeGrafter"/>
</dbReference>
<dbReference type="PANTHER" id="PTHR12981">
    <property type="entry name" value="ZINC FINGER PROTEIN-LIKE 1"/>
    <property type="match status" value="1"/>
</dbReference>
<dbReference type="InterPro" id="IPR058731">
    <property type="entry name" value="Znf-B_box_ZFPL1-like"/>
</dbReference>
<evidence type="ECO:0000256" key="4">
    <source>
        <dbReference type="ARBA" id="ARBA00022692"/>
    </source>
</evidence>
<dbReference type="CDD" id="cd16487">
    <property type="entry name" value="mRING-H2-C3DHC3_ZFPL1"/>
    <property type="match status" value="1"/>
</dbReference>
<dbReference type="InterPro" id="IPR001841">
    <property type="entry name" value="Znf_RING"/>
</dbReference>
<dbReference type="PROSITE" id="PS50089">
    <property type="entry name" value="ZF_RING_2"/>
    <property type="match status" value="1"/>
</dbReference>
<evidence type="ECO:0000256" key="3">
    <source>
        <dbReference type="ARBA" id="ARBA00013701"/>
    </source>
</evidence>